<accession>A0AAN7B4H3</accession>
<evidence type="ECO:0000313" key="2">
    <source>
        <dbReference type="EMBL" id="KAK4210593.1"/>
    </source>
</evidence>
<organism evidence="2 3">
    <name type="scientific">Rhypophila decipiens</name>
    <dbReference type="NCBI Taxonomy" id="261697"/>
    <lineage>
        <taxon>Eukaryota</taxon>
        <taxon>Fungi</taxon>
        <taxon>Dikarya</taxon>
        <taxon>Ascomycota</taxon>
        <taxon>Pezizomycotina</taxon>
        <taxon>Sordariomycetes</taxon>
        <taxon>Sordariomycetidae</taxon>
        <taxon>Sordariales</taxon>
        <taxon>Naviculisporaceae</taxon>
        <taxon>Rhypophila</taxon>
    </lineage>
</organism>
<name>A0AAN7B4H3_9PEZI</name>
<proteinExistence type="predicted"/>
<dbReference type="AlphaFoldDB" id="A0AAN7B4H3"/>
<dbReference type="EMBL" id="MU858171">
    <property type="protein sequence ID" value="KAK4210593.1"/>
    <property type="molecule type" value="Genomic_DNA"/>
</dbReference>
<protein>
    <submittedName>
        <fullName evidence="2">Uncharacterized protein</fullName>
    </submittedName>
</protein>
<gene>
    <name evidence="2" type="ORF">QBC37DRAFT_428563</name>
</gene>
<sequence>MDLPLANPSASAPSSNPAESANRTMQQFLKDRNKALGNDSRNDPNFLVSEYEKADGETRRHLFRELSAKFLPLIDIPAADRRLAHLDRLQDPIHGDGYNSSDEEDDAVSLVDAYQVRDGFRERWTRNEGPSLDSLTLQSPTDDDGVSWGTFDLLTVPGIPGFVAKPNFQTPDGVWIEGTRSVRVWHLISSQLMLYRLIAVLGMPRGGGAENLDDRYKSIWSYTLYWRGGHGEKSELRIYDYKGSMSFHFLGQQEASESALDLLEWLVGDEVPHTYDGVVAGNQA</sequence>
<reference evidence="2" key="2">
    <citation type="submission" date="2023-05" db="EMBL/GenBank/DDBJ databases">
        <authorList>
            <consortium name="Lawrence Berkeley National Laboratory"/>
            <person name="Steindorff A."/>
            <person name="Hensen N."/>
            <person name="Bonometti L."/>
            <person name="Westerberg I."/>
            <person name="Brannstrom I.O."/>
            <person name="Guillou S."/>
            <person name="Cros-Aarteil S."/>
            <person name="Calhoun S."/>
            <person name="Haridas S."/>
            <person name="Kuo A."/>
            <person name="Mondo S."/>
            <person name="Pangilinan J."/>
            <person name="Riley R."/>
            <person name="Labutti K."/>
            <person name="Andreopoulos B."/>
            <person name="Lipzen A."/>
            <person name="Chen C."/>
            <person name="Yanf M."/>
            <person name="Daum C."/>
            <person name="Ng V."/>
            <person name="Clum A."/>
            <person name="Ohm R."/>
            <person name="Martin F."/>
            <person name="Silar P."/>
            <person name="Natvig D."/>
            <person name="Lalanne C."/>
            <person name="Gautier V."/>
            <person name="Ament-Velasquez S.L."/>
            <person name="Kruys A."/>
            <person name="Hutchinson M.I."/>
            <person name="Powell A.J."/>
            <person name="Barry K."/>
            <person name="Miller A.N."/>
            <person name="Grigoriev I.V."/>
            <person name="Debuchy R."/>
            <person name="Gladieux P."/>
            <person name="Thoren M.H."/>
            <person name="Johannesson H."/>
        </authorList>
    </citation>
    <scope>NUCLEOTIDE SEQUENCE</scope>
    <source>
        <strain evidence="2">PSN293</strain>
    </source>
</reference>
<dbReference type="Proteomes" id="UP001301769">
    <property type="component" value="Unassembled WGS sequence"/>
</dbReference>
<comment type="caution">
    <text evidence="2">The sequence shown here is derived from an EMBL/GenBank/DDBJ whole genome shotgun (WGS) entry which is preliminary data.</text>
</comment>
<keyword evidence="3" id="KW-1185">Reference proteome</keyword>
<feature type="compositionally biased region" description="Low complexity" evidence="1">
    <location>
        <begin position="1"/>
        <end position="22"/>
    </location>
</feature>
<evidence type="ECO:0000313" key="3">
    <source>
        <dbReference type="Proteomes" id="UP001301769"/>
    </source>
</evidence>
<feature type="region of interest" description="Disordered" evidence="1">
    <location>
        <begin position="1"/>
        <end position="23"/>
    </location>
</feature>
<evidence type="ECO:0000256" key="1">
    <source>
        <dbReference type="SAM" id="MobiDB-lite"/>
    </source>
</evidence>
<reference evidence="2" key="1">
    <citation type="journal article" date="2023" name="Mol. Phylogenet. Evol.">
        <title>Genome-scale phylogeny and comparative genomics of the fungal order Sordariales.</title>
        <authorList>
            <person name="Hensen N."/>
            <person name="Bonometti L."/>
            <person name="Westerberg I."/>
            <person name="Brannstrom I.O."/>
            <person name="Guillou S."/>
            <person name="Cros-Aarteil S."/>
            <person name="Calhoun S."/>
            <person name="Haridas S."/>
            <person name="Kuo A."/>
            <person name="Mondo S."/>
            <person name="Pangilinan J."/>
            <person name="Riley R."/>
            <person name="LaButti K."/>
            <person name="Andreopoulos B."/>
            <person name="Lipzen A."/>
            <person name="Chen C."/>
            <person name="Yan M."/>
            <person name="Daum C."/>
            <person name="Ng V."/>
            <person name="Clum A."/>
            <person name="Steindorff A."/>
            <person name="Ohm R.A."/>
            <person name="Martin F."/>
            <person name="Silar P."/>
            <person name="Natvig D.O."/>
            <person name="Lalanne C."/>
            <person name="Gautier V."/>
            <person name="Ament-Velasquez S.L."/>
            <person name="Kruys A."/>
            <person name="Hutchinson M.I."/>
            <person name="Powell A.J."/>
            <person name="Barry K."/>
            <person name="Miller A.N."/>
            <person name="Grigoriev I.V."/>
            <person name="Debuchy R."/>
            <person name="Gladieux P."/>
            <person name="Hiltunen Thoren M."/>
            <person name="Johannesson H."/>
        </authorList>
    </citation>
    <scope>NUCLEOTIDE SEQUENCE</scope>
    <source>
        <strain evidence="2">PSN293</strain>
    </source>
</reference>